<evidence type="ECO:0000313" key="1">
    <source>
        <dbReference type="EMBL" id="KAF4630789.1"/>
    </source>
</evidence>
<gene>
    <name evidence="1" type="ORF">G7Y89_g7341</name>
</gene>
<organism evidence="1 2">
    <name type="scientific">Cudoniella acicularis</name>
    <dbReference type="NCBI Taxonomy" id="354080"/>
    <lineage>
        <taxon>Eukaryota</taxon>
        <taxon>Fungi</taxon>
        <taxon>Dikarya</taxon>
        <taxon>Ascomycota</taxon>
        <taxon>Pezizomycotina</taxon>
        <taxon>Leotiomycetes</taxon>
        <taxon>Helotiales</taxon>
        <taxon>Tricladiaceae</taxon>
        <taxon>Cudoniella</taxon>
    </lineage>
</organism>
<dbReference type="Proteomes" id="UP000566819">
    <property type="component" value="Unassembled WGS sequence"/>
</dbReference>
<protein>
    <submittedName>
        <fullName evidence="1">Uncharacterized protein</fullName>
    </submittedName>
</protein>
<accession>A0A8H4RLE4</accession>
<comment type="caution">
    <text evidence="1">The sequence shown here is derived from an EMBL/GenBank/DDBJ whole genome shotgun (WGS) entry which is preliminary data.</text>
</comment>
<dbReference type="AlphaFoldDB" id="A0A8H4RLE4"/>
<proteinExistence type="predicted"/>
<evidence type="ECO:0000313" key="2">
    <source>
        <dbReference type="Proteomes" id="UP000566819"/>
    </source>
</evidence>
<sequence>MVRSSAGRLENLKKDDFDLGKHDRRVVGSVLLEASTGRILVTPKVELLPEDSADAGENDDIPISNDLAKLAKSRLYLQRPKINTHFYEDSTGDLQSLQARGQEALMIEGQVGQPLSVVPDQGLRAYSLRDMQELPSGKRTATQDHPTILGHREAGASLPQETHLEFYSSSSDPVLAIYALIYTYNQVGIEV</sequence>
<keyword evidence="2" id="KW-1185">Reference proteome</keyword>
<dbReference type="EMBL" id="JAAMPI010000512">
    <property type="protein sequence ID" value="KAF4630789.1"/>
    <property type="molecule type" value="Genomic_DNA"/>
</dbReference>
<reference evidence="1 2" key="1">
    <citation type="submission" date="2020-03" db="EMBL/GenBank/DDBJ databases">
        <title>Draft Genome Sequence of Cudoniella acicularis.</title>
        <authorList>
            <person name="Buettner E."/>
            <person name="Kellner H."/>
        </authorList>
    </citation>
    <scope>NUCLEOTIDE SEQUENCE [LARGE SCALE GENOMIC DNA]</scope>
    <source>
        <strain evidence="1 2">DSM 108380</strain>
    </source>
</reference>
<name>A0A8H4RLE4_9HELO</name>